<feature type="transmembrane region" description="Helical" evidence="7">
    <location>
        <begin position="142"/>
        <end position="165"/>
    </location>
</feature>
<dbReference type="Gene3D" id="3.30.70.20">
    <property type="match status" value="1"/>
</dbReference>
<keyword evidence="5" id="KW-0408">Iron</keyword>
<evidence type="ECO:0000313" key="9">
    <source>
        <dbReference type="EMBL" id="APC39924.1"/>
    </source>
</evidence>
<keyword evidence="7" id="KW-0472">Membrane</keyword>
<evidence type="ECO:0000256" key="3">
    <source>
        <dbReference type="ARBA" id="ARBA00022723"/>
    </source>
</evidence>
<keyword evidence="3" id="KW-0479">Metal-binding</keyword>
<accession>A0A1J0GEX7</accession>
<keyword evidence="2" id="KW-0004">4Fe-4S</keyword>
<name>A0A1J0GEX7_9CLOT</name>
<dbReference type="Proteomes" id="UP000182569">
    <property type="component" value="Chromosome"/>
</dbReference>
<keyword evidence="4" id="KW-0249">Electron transport</keyword>
<protein>
    <submittedName>
        <fullName evidence="9">4Fe-4S ferredoxin</fullName>
    </submittedName>
</protein>
<keyword evidence="7" id="KW-1133">Transmembrane helix</keyword>
<dbReference type="InterPro" id="IPR017900">
    <property type="entry name" value="4Fe4S_Fe_S_CS"/>
</dbReference>
<evidence type="ECO:0000256" key="7">
    <source>
        <dbReference type="SAM" id="Phobius"/>
    </source>
</evidence>
<dbReference type="STRING" id="1552.A7L45_07485"/>
<evidence type="ECO:0000256" key="6">
    <source>
        <dbReference type="ARBA" id="ARBA00023014"/>
    </source>
</evidence>
<dbReference type="PANTHER" id="PTHR30176">
    <property type="entry name" value="FERREDOXIN-TYPE PROTEIN NAPH"/>
    <property type="match status" value="1"/>
</dbReference>
<dbReference type="Pfam" id="PF13237">
    <property type="entry name" value="Fer4_10"/>
    <property type="match status" value="1"/>
</dbReference>
<keyword evidence="7" id="KW-0812">Transmembrane</keyword>
<dbReference type="PROSITE" id="PS51379">
    <property type="entry name" value="4FE4S_FER_2"/>
    <property type="match status" value="2"/>
</dbReference>
<feature type="domain" description="4Fe-4S ferredoxin-type" evidence="8">
    <location>
        <begin position="319"/>
        <end position="347"/>
    </location>
</feature>
<dbReference type="KEGG" id="ceu:A7L45_07485"/>
<dbReference type="EMBL" id="CP015756">
    <property type="protein sequence ID" value="APC39924.1"/>
    <property type="molecule type" value="Genomic_DNA"/>
</dbReference>
<dbReference type="InterPro" id="IPR017896">
    <property type="entry name" value="4Fe4S_Fe-S-bd"/>
</dbReference>
<proteinExistence type="predicted"/>
<feature type="transmembrane region" description="Helical" evidence="7">
    <location>
        <begin position="253"/>
        <end position="281"/>
    </location>
</feature>
<feature type="transmembrane region" description="Helical" evidence="7">
    <location>
        <begin position="85"/>
        <end position="103"/>
    </location>
</feature>
<evidence type="ECO:0000259" key="8">
    <source>
        <dbReference type="PROSITE" id="PS51379"/>
    </source>
</evidence>
<dbReference type="InterPro" id="IPR051684">
    <property type="entry name" value="Electron_Trans/Redox"/>
</dbReference>
<dbReference type="SUPFAM" id="SSF54862">
    <property type="entry name" value="4Fe-4S ferredoxins"/>
    <property type="match status" value="1"/>
</dbReference>
<dbReference type="RefSeq" id="WP_071612217.1">
    <property type="nucleotide sequence ID" value="NZ_CP015756.1"/>
</dbReference>
<organism evidence="9 10">
    <name type="scientific">Clostridium estertheticum subsp. estertheticum</name>
    <dbReference type="NCBI Taxonomy" id="1552"/>
    <lineage>
        <taxon>Bacteria</taxon>
        <taxon>Bacillati</taxon>
        <taxon>Bacillota</taxon>
        <taxon>Clostridia</taxon>
        <taxon>Eubacteriales</taxon>
        <taxon>Clostridiaceae</taxon>
        <taxon>Clostridium</taxon>
    </lineage>
</organism>
<dbReference type="GO" id="GO:0005886">
    <property type="term" value="C:plasma membrane"/>
    <property type="evidence" value="ECO:0007669"/>
    <property type="project" value="TreeGrafter"/>
</dbReference>
<feature type="transmembrane region" description="Helical" evidence="7">
    <location>
        <begin position="211"/>
        <end position="233"/>
    </location>
</feature>
<dbReference type="GO" id="GO:0051539">
    <property type="term" value="F:4 iron, 4 sulfur cluster binding"/>
    <property type="evidence" value="ECO:0007669"/>
    <property type="project" value="UniProtKB-KW"/>
</dbReference>
<dbReference type="PANTHER" id="PTHR30176:SF3">
    <property type="entry name" value="FERREDOXIN-TYPE PROTEIN NAPH"/>
    <property type="match status" value="1"/>
</dbReference>
<keyword evidence="6" id="KW-0411">Iron-sulfur</keyword>
<evidence type="ECO:0000256" key="5">
    <source>
        <dbReference type="ARBA" id="ARBA00023004"/>
    </source>
</evidence>
<dbReference type="OrthoDB" id="9786132at2"/>
<reference evidence="10" key="1">
    <citation type="journal article" date="2016" name="Front. Microbiol.">
        <title>Complete Genome Sequence of Clostridium estertheticum DSM 8809, a Microbe Identified in Spoiled Vacuum Packed Beef.</title>
        <authorList>
            <person name="Yu Z."/>
            <person name="Gunn L."/>
            <person name="Brennan E."/>
            <person name="Reid R."/>
            <person name="Wall P.G."/>
            <person name="Gaora O.P."/>
            <person name="Hurley D."/>
            <person name="Bolton D."/>
            <person name="Fanning S."/>
        </authorList>
    </citation>
    <scope>NUCLEOTIDE SEQUENCE [LARGE SCALE GENOMIC DNA]</scope>
    <source>
        <strain evidence="10">DSM 8809</strain>
    </source>
</reference>
<evidence type="ECO:0000256" key="2">
    <source>
        <dbReference type="ARBA" id="ARBA00022485"/>
    </source>
</evidence>
<keyword evidence="10" id="KW-1185">Reference proteome</keyword>
<feature type="domain" description="4Fe-4S ferredoxin-type" evidence="8">
    <location>
        <begin position="287"/>
        <end position="315"/>
    </location>
</feature>
<evidence type="ECO:0000256" key="4">
    <source>
        <dbReference type="ARBA" id="ARBA00022982"/>
    </source>
</evidence>
<feature type="transmembrane region" description="Helical" evidence="7">
    <location>
        <begin position="54"/>
        <end position="73"/>
    </location>
</feature>
<evidence type="ECO:0000313" key="10">
    <source>
        <dbReference type="Proteomes" id="UP000182569"/>
    </source>
</evidence>
<evidence type="ECO:0000256" key="1">
    <source>
        <dbReference type="ARBA" id="ARBA00022448"/>
    </source>
</evidence>
<dbReference type="AlphaFoldDB" id="A0A1J0GEX7"/>
<gene>
    <name evidence="9" type="ORF">A7L45_07485</name>
</gene>
<dbReference type="PROSITE" id="PS00198">
    <property type="entry name" value="4FE4S_FER_1"/>
    <property type="match status" value="1"/>
</dbReference>
<dbReference type="GO" id="GO:0046872">
    <property type="term" value="F:metal ion binding"/>
    <property type="evidence" value="ECO:0007669"/>
    <property type="project" value="UniProtKB-KW"/>
</dbReference>
<keyword evidence="1" id="KW-0813">Transport</keyword>
<sequence>MKSNKNIEFRILKAILWIYIILCILIAGLNYGYASRATPKVASFITWLWQFYENWVKTLFIIIGSFLTIRIIGTSKRSVMRKRNLIGFIVSALIVHITVPILLNNKELYFFAMPLPWTTIPLQLLFPKSSFYLSSYPIWGEAGISAALIFYVCVSSVVLVGTLLFGRRLQCSTLCLFNGFASEVFDPVIPLIGKNKKINPIVIKIFSVLRWLFLLISVFFTVWWILLLLGTPISGNFQMISKIENYKYLTTELMIAMFFWVAFIGRGYCYYCPLGTVLSFLGKIAGQRIITSKSKCIQCGQCNLACPMSIDIKANAQSGDDVINIRCVGCGHCVDACPVKTLGYSTRFSNWILNKIK</sequence>
<feature type="transmembrane region" description="Helical" evidence="7">
    <location>
        <begin position="12"/>
        <end position="34"/>
    </location>
</feature>